<dbReference type="Pfam" id="PF05973">
    <property type="entry name" value="Gp49"/>
    <property type="match status" value="1"/>
</dbReference>
<organism evidence="1 2">
    <name type="scientific">Salinicoccus bachuensis</name>
    <dbReference type="NCBI Taxonomy" id="3136731"/>
    <lineage>
        <taxon>Bacteria</taxon>
        <taxon>Bacillati</taxon>
        <taxon>Bacillota</taxon>
        <taxon>Bacilli</taxon>
        <taxon>Bacillales</taxon>
        <taxon>Staphylococcaceae</taxon>
        <taxon>Salinicoccus</taxon>
    </lineage>
</organism>
<dbReference type="EMBL" id="CP138333">
    <property type="protein sequence ID" value="WZX29334.1"/>
    <property type="molecule type" value="Genomic_DNA"/>
</dbReference>
<dbReference type="InterPro" id="IPR009241">
    <property type="entry name" value="HigB-like"/>
</dbReference>
<reference evidence="2" key="1">
    <citation type="submission" date="2023-10" db="EMBL/GenBank/DDBJ databases">
        <title>Genome analysis and identification of Salinococcus sp. Bachu38 nov., a PGPR from the rhizosphere of Tamarix.</title>
        <authorList>
            <person name="Liang Z."/>
            <person name="Zhang X."/>
            <person name="Jia J."/>
            <person name="Chen X."/>
            <person name="Wang Y."/>
            <person name="Wang Q."/>
            <person name="Wang R."/>
        </authorList>
    </citation>
    <scope>NUCLEOTIDE SEQUENCE [LARGE SCALE GENOMIC DNA]</scope>
    <source>
        <strain evidence="2">Bachu38</strain>
    </source>
</reference>
<gene>
    <name evidence="1" type="ORF">RQP18_11825</name>
</gene>
<dbReference type="Proteomes" id="UP001455384">
    <property type="component" value="Chromosome"/>
</dbReference>
<proteinExistence type="predicted"/>
<name>A0ABZ3CIP3_9STAP</name>
<sequence length="116" mass="13933">MKKIEFDTMTDSRGNDNFEAYLATLTEKEQDKLVARILEIEHQGLQVARRMKWVKKLDDDLYEIRCQFSNNIQRVLYFQEKDNKFVITHGFSKKTQKTPAREISKARRMRNKYLGR</sequence>
<keyword evidence="2" id="KW-1185">Reference proteome</keyword>
<evidence type="ECO:0000313" key="2">
    <source>
        <dbReference type="Proteomes" id="UP001455384"/>
    </source>
</evidence>
<dbReference type="RefSeq" id="WP_342387897.1">
    <property type="nucleotide sequence ID" value="NZ_CP138333.2"/>
</dbReference>
<accession>A0ABZ3CIP3</accession>
<evidence type="ECO:0000313" key="1">
    <source>
        <dbReference type="EMBL" id="WZX29334.1"/>
    </source>
</evidence>
<protein>
    <submittedName>
        <fullName evidence="1">Type II toxin-antitoxin system RelE/ParE family toxin</fullName>
    </submittedName>
</protein>